<protein>
    <recommendedName>
        <fullName evidence="3">Type IV toxin-antitoxin system AbiEi family antitoxin domain-containing protein</fullName>
    </recommendedName>
</protein>
<keyword evidence="2" id="KW-1185">Reference proteome</keyword>
<gene>
    <name evidence="1" type="ORF">E3O65_08580</name>
</gene>
<dbReference type="Proteomes" id="UP000298355">
    <property type="component" value="Unassembled WGS sequence"/>
</dbReference>
<dbReference type="RefSeq" id="WP_134363319.1">
    <property type="nucleotide sequence ID" value="NZ_SOGJ01000021.1"/>
</dbReference>
<organism evidence="1 2">
    <name type="scientific">Cryobacterium breve</name>
    <dbReference type="NCBI Taxonomy" id="1259258"/>
    <lineage>
        <taxon>Bacteria</taxon>
        <taxon>Bacillati</taxon>
        <taxon>Actinomycetota</taxon>
        <taxon>Actinomycetes</taxon>
        <taxon>Micrococcales</taxon>
        <taxon>Microbacteriaceae</taxon>
        <taxon>Cryobacterium</taxon>
    </lineage>
</organism>
<evidence type="ECO:0008006" key="3">
    <source>
        <dbReference type="Google" id="ProtNLM"/>
    </source>
</evidence>
<name>A0ABY2J0Z4_9MICO</name>
<dbReference type="EMBL" id="SOGJ01000021">
    <property type="protein sequence ID" value="TFC98384.1"/>
    <property type="molecule type" value="Genomic_DNA"/>
</dbReference>
<accession>A0ABY2J0Z4</accession>
<reference evidence="1 2" key="1">
    <citation type="submission" date="2019-03" db="EMBL/GenBank/DDBJ databases">
        <title>Genomics of glacier-inhabiting Cryobacterium strains.</title>
        <authorList>
            <person name="Liu Q."/>
            <person name="Xin Y.-H."/>
        </authorList>
    </citation>
    <scope>NUCLEOTIDE SEQUENCE [LARGE SCALE GENOMIC DNA]</scope>
    <source>
        <strain evidence="1 2">TMT4-23</strain>
    </source>
</reference>
<evidence type="ECO:0000313" key="2">
    <source>
        <dbReference type="Proteomes" id="UP000298355"/>
    </source>
</evidence>
<evidence type="ECO:0000313" key="1">
    <source>
        <dbReference type="EMBL" id="TFC98384.1"/>
    </source>
</evidence>
<comment type="caution">
    <text evidence="1">The sequence shown here is derived from an EMBL/GenBank/DDBJ whole genome shotgun (WGS) entry which is preliminary data.</text>
</comment>
<proteinExistence type="predicted"/>
<sequence length="326" mass="36368">MPNSPDDNIPPTGLLLAGDFRRAFDTDLRLRRHAARGELHRLARGQYIDATAWAALNSDQRYALRVRGAADTRQTELVISHQSAAVLWGLPALFGWPPEVHFLTERTRGGRSTPGIRKHATGLILRDTAVEDGLLVTSIERTVVDVAATLDLKSAVAMADRAIAVDRMGVIGPLTTRTRLIDTWERMLPFRGSVRARAVIDFASTLSGSPNESGSRVNVALNGFPEPELQHPFVVDGTTVFTDFYWVDEDSVGEADGKRKYFDPVMLDGRTTADAIYDEKRREDGVRRQVHGFTRWDFRVGMSQGRLRTRLLQLGLSIGRPRLQLR</sequence>